<accession>A0ABU7F3L2</accession>
<evidence type="ECO:0000313" key="1">
    <source>
        <dbReference type="EMBL" id="MED6293900.1"/>
    </source>
</evidence>
<reference evidence="1 2" key="1">
    <citation type="submission" date="2021-06" db="EMBL/GenBank/DDBJ databases">
        <authorList>
            <person name="Palmer J.M."/>
        </authorList>
    </citation>
    <scope>NUCLEOTIDE SEQUENCE [LARGE SCALE GENOMIC DNA]</scope>
    <source>
        <strain evidence="1 2">CL_MEX2019</strain>
        <tissue evidence="1">Muscle</tissue>
    </source>
</reference>
<sequence>MLEILNCNCFCKQLFGRRLQDDNWFNPSLASSLEVFLKNYPSSHHLPIIRDKWNPNILLPTTTLQLILVIPMCPSPEGLLPVGCALETST</sequence>
<dbReference type="Proteomes" id="UP001352852">
    <property type="component" value="Unassembled WGS sequence"/>
</dbReference>
<proteinExistence type="predicted"/>
<dbReference type="EMBL" id="JAHUTJ010074955">
    <property type="protein sequence ID" value="MED6293900.1"/>
    <property type="molecule type" value="Genomic_DNA"/>
</dbReference>
<gene>
    <name evidence="1" type="ORF">CHARACLAT_015282</name>
</gene>
<keyword evidence="2" id="KW-1185">Reference proteome</keyword>
<name>A0ABU7F3L2_9TELE</name>
<comment type="caution">
    <text evidence="1">The sequence shown here is derived from an EMBL/GenBank/DDBJ whole genome shotgun (WGS) entry which is preliminary data.</text>
</comment>
<evidence type="ECO:0000313" key="2">
    <source>
        <dbReference type="Proteomes" id="UP001352852"/>
    </source>
</evidence>
<organism evidence="1 2">
    <name type="scientific">Characodon lateralis</name>
    <dbReference type="NCBI Taxonomy" id="208331"/>
    <lineage>
        <taxon>Eukaryota</taxon>
        <taxon>Metazoa</taxon>
        <taxon>Chordata</taxon>
        <taxon>Craniata</taxon>
        <taxon>Vertebrata</taxon>
        <taxon>Euteleostomi</taxon>
        <taxon>Actinopterygii</taxon>
        <taxon>Neopterygii</taxon>
        <taxon>Teleostei</taxon>
        <taxon>Neoteleostei</taxon>
        <taxon>Acanthomorphata</taxon>
        <taxon>Ovalentaria</taxon>
        <taxon>Atherinomorphae</taxon>
        <taxon>Cyprinodontiformes</taxon>
        <taxon>Goodeidae</taxon>
        <taxon>Characodon</taxon>
    </lineage>
</organism>
<protein>
    <submittedName>
        <fullName evidence="1">Uncharacterized protein</fullName>
    </submittedName>
</protein>